<dbReference type="NCBIfam" id="TIGR02532">
    <property type="entry name" value="IV_pilin_GFxxxE"/>
    <property type="match status" value="1"/>
</dbReference>
<dbReference type="Proteomes" id="UP000176308">
    <property type="component" value="Unassembled WGS sequence"/>
</dbReference>
<accession>A0A1G2I8V0</accession>
<evidence type="ECO:0000313" key="2">
    <source>
        <dbReference type="EMBL" id="OGZ70468.1"/>
    </source>
</evidence>
<evidence type="ECO:0008006" key="4">
    <source>
        <dbReference type="Google" id="ProtNLM"/>
    </source>
</evidence>
<keyword evidence="1" id="KW-0472">Membrane</keyword>
<evidence type="ECO:0000313" key="3">
    <source>
        <dbReference type="Proteomes" id="UP000176308"/>
    </source>
</evidence>
<proteinExistence type="predicted"/>
<feature type="transmembrane region" description="Helical" evidence="1">
    <location>
        <begin position="7"/>
        <end position="28"/>
    </location>
</feature>
<dbReference type="AlphaFoldDB" id="A0A1G2I8V0"/>
<dbReference type="InterPro" id="IPR012902">
    <property type="entry name" value="N_methyl_site"/>
</dbReference>
<name>A0A1G2I8V0_9BACT</name>
<evidence type="ECO:0000256" key="1">
    <source>
        <dbReference type="SAM" id="Phobius"/>
    </source>
</evidence>
<keyword evidence="1" id="KW-0812">Transmembrane</keyword>
<gene>
    <name evidence="2" type="ORF">A2904_01650</name>
</gene>
<sequence>MKAQKNGFTLIELIIATFILVFAIVGVYNSFSTVVILTAGSSSRFTAVYLAQEGIEIVRNIRDNNWLNGRNWKTGLSDTNKDCSSGCEADYKTGTSADTRLGLTLFGNNGNYLNIKDSVFYSYENTGVFLPTKFKRKIVITPDAINPDVLKVYVLVTWQEKDEVFNMEAEEYLYNWY</sequence>
<protein>
    <recommendedName>
        <fullName evidence="4">Prepilin-type N-terminal cleavage/methylation domain-containing protein</fullName>
    </recommendedName>
</protein>
<keyword evidence="1" id="KW-1133">Transmembrane helix</keyword>
<dbReference type="Pfam" id="PF07963">
    <property type="entry name" value="N_methyl"/>
    <property type="match status" value="1"/>
</dbReference>
<comment type="caution">
    <text evidence="2">The sequence shown here is derived from an EMBL/GenBank/DDBJ whole genome shotgun (WGS) entry which is preliminary data.</text>
</comment>
<reference evidence="2 3" key="1">
    <citation type="journal article" date="2016" name="Nat. Commun.">
        <title>Thousands of microbial genomes shed light on interconnected biogeochemical processes in an aquifer system.</title>
        <authorList>
            <person name="Anantharaman K."/>
            <person name="Brown C.T."/>
            <person name="Hug L.A."/>
            <person name="Sharon I."/>
            <person name="Castelle C.J."/>
            <person name="Probst A.J."/>
            <person name="Thomas B.C."/>
            <person name="Singh A."/>
            <person name="Wilkins M.J."/>
            <person name="Karaoz U."/>
            <person name="Brodie E.L."/>
            <person name="Williams K.H."/>
            <person name="Hubbard S.S."/>
            <person name="Banfield J.F."/>
        </authorList>
    </citation>
    <scope>NUCLEOTIDE SEQUENCE [LARGE SCALE GENOMIC DNA]</scope>
</reference>
<organism evidence="2 3">
    <name type="scientific">Candidatus Staskawiczbacteria bacterium RIFCSPLOWO2_01_FULL_33_9</name>
    <dbReference type="NCBI Taxonomy" id="1802211"/>
    <lineage>
        <taxon>Bacteria</taxon>
        <taxon>Candidatus Staskawicziibacteriota</taxon>
    </lineage>
</organism>
<dbReference type="EMBL" id="MHOX01000025">
    <property type="protein sequence ID" value="OGZ70468.1"/>
    <property type="molecule type" value="Genomic_DNA"/>
</dbReference>